<dbReference type="EMBL" id="NPHW01000850">
    <property type="protein sequence ID" value="OXV12201.1"/>
    <property type="molecule type" value="Genomic_DNA"/>
</dbReference>
<gene>
    <name evidence="1" type="ORF">Egran_00038</name>
</gene>
<comment type="caution">
    <text evidence="1">The sequence shown here is derived from an EMBL/GenBank/DDBJ whole genome shotgun (WGS) entry which is preliminary data.</text>
</comment>
<organism evidence="1 2">
    <name type="scientific">Elaphomyces granulatus</name>
    <dbReference type="NCBI Taxonomy" id="519963"/>
    <lineage>
        <taxon>Eukaryota</taxon>
        <taxon>Fungi</taxon>
        <taxon>Dikarya</taxon>
        <taxon>Ascomycota</taxon>
        <taxon>Pezizomycotina</taxon>
        <taxon>Eurotiomycetes</taxon>
        <taxon>Eurotiomycetidae</taxon>
        <taxon>Eurotiales</taxon>
        <taxon>Elaphomycetaceae</taxon>
        <taxon>Elaphomyces</taxon>
    </lineage>
</organism>
<protein>
    <submittedName>
        <fullName evidence="1">Uncharacterized protein</fullName>
    </submittedName>
</protein>
<sequence length="167" mass="18258">MCTNSEVEDELIPTFMTLLAASRIQNLGAYSIRLPAVIITGIDDLIDNHLMPLIETDPYSDFVRPPTVESRLVAKLPRGRQTTINGTAAYSIVSCERPDHIRHGSTQGGGPLIKPILASKCVVPLKLLSTDRTTVHVHSLVGCEVLAPFFRSDTNWRAAVAKVLKTL</sequence>
<accession>A0A232M733</accession>
<dbReference type="Proteomes" id="UP000243515">
    <property type="component" value="Unassembled WGS sequence"/>
</dbReference>
<evidence type="ECO:0000313" key="2">
    <source>
        <dbReference type="Proteomes" id="UP000243515"/>
    </source>
</evidence>
<dbReference type="AlphaFoldDB" id="A0A232M733"/>
<keyword evidence="2" id="KW-1185">Reference proteome</keyword>
<name>A0A232M733_9EURO</name>
<proteinExistence type="predicted"/>
<reference evidence="1 2" key="1">
    <citation type="journal article" date="2015" name="Environ. Microbiol.">
        <title>Metagenome sequence of Elaphomyces granulatus from sporocarp tissue reveals Ascomycota ectomycorrhizal fingerprints of genome expansion and a Proteobacteria-rich microbiome.</title>
        <authorList>
            <person name="Quandt C.A."/>
            <person name="Kohler A."/>
            <person name="Hesse C.N."/>
            <person name="Sharpton T.J."/>
            <person name="Martin F."/>
            <person name="Spatafora J.W."/>
        </authorList>
    </citation>
    <scope>NUCLEOTIDE SEQUENCE [LARGE SCALE GENOMIC DNA]</scope>
    <source>
        <strain evidence="1 2">OSC145934</strain>
    </source>
</reference>
<feature type="non-terminal residue" evidence="1">
    <location>
        <position position="167"/>
    </location>
</feature>
<evidence type="ECO:0000313" key="1">
    <source>
        <dbReference type="EMBL" id="OXV12201.1"/>
    </source>
</evidence>